<reference evidence="7 8" key="1">
    <citation type="submission" date="2024-02" db="EMBL/GenBank/DDBJ databases">
        <title>Discinaceae phylogenomics.</title>
        <authorList>
            <person name="Dirks A.C."/>
            <person name="James T.Y."/>
        </authorList>
    </citation>
    <scope>NUCLEOTIDE SEQUENCE [LARGE SCALE GENOMIC DNA]</scope>
    <source>
        <strain evidence="7 8">ACD0624</strain>
    </source>
</reference>
<dbReference type="PANTHER" id="PTHR12815">
    <property type="entry name" value="SORTING AND ASSEMBLY MACHINERY SAMM50 PROTEIN FAMILY MEMBER"/>
    <property type="match status" value="1"/>
</dbReference>
<dbReference type="InterPro" id="IPR039910">
    <property type="entry name" value="D15-like"/>
</dbReference>
<accession>A0ABR3GNV2</accession>
<feature type="domain" description="Bacterial surface antigen (D15)" evidence="6">
    <location>
        <begin position="170"/>
        <end position="505"/>
    </location>
</feature>
<dbReference type="PANTHER" id="PTHR12815:SF18">
    <property type="entry name" value="SORTING AND ASSEMBLY MACHINERY COMPONENT 50 HOMOLOG"/>
    <property type="match status" value="1"/>
</dbReference>
<keyword evidence="8" id="KW-1185">Reference proteome</keyword>
<proteinExistence type="inferred from homology"/>
<comment type="caution">
    <text evidence="7">The sequence shown here is derived from an EMBL/GenBank/DDBJ whole genome shotgun (WGS) entry which is preliminary data.</text>
</comment>
<dbReference type="InterPro" id="IPR000184">
    <property type="entry name" value="Bac_surfAg_D15"/>
</dbReference>
<protein>
    <recommendedName>
        <fullName evidence="6">Bacterial surface antigen (D15) domain-containing protein</fullName>
    </recommendedName>
</protein>
<evidence type="ECO:0000256" key="4">
    <source>
        <dbReference type="ARBA" id="ARBA00022692"/>
    </source>
</evidence>
<comment type="similarity">
    <text evidence="2">Belongs to the SAM50/omp85 family.</text>
</comment>
<dbReference type="EMBL" id="JBBBZM010000033">
    <property type="protein sequence ID" value="KAL0637597.1"/>
    <property type="molecule type" value="Genomic_DNA"/>
</dbReference>
<gene>
    <name evidence="7" type="ORF">Q9L58_003486</name>
</gene>
<keyword evidence="5" id="KW-0472">Membrane</keyword>
<dbReference type="Gene3D" id="2.40.160.50">
    <property type="entry name" value="membrane protein fhac: a member of the omp85/tpsb transporter family"/>
    <property type="match status" value="1"/>
</dbReference>
<dbReference type="Proteomes" id="UP001447188">
    <property type="component" value="Unassembled WGS sequence"/>
</dbReference>
<keyword evidence="4" id="KW-0812">Transmembrane</keyword>
<evidence type="ECO:0000256" key="3">
    <source>
        <dbReference type="ARBA" id="ARBA00022452"/>
    </source>
</evidence>
<evidence type="ECO:0000256" key="5">
    <source>
        <dbReference type="ARBA" id="ARBA00023136"/>
    </source>
</evidence>
<organism evidence="7 8">
    <name type="scientific">Discina gigas</name>
    <dbReference type="NCBI Taxonomy" id="1032678"/>
    <lineage>
        <taxon>Eukaryota</taxon>
        <taxon>Fungi</taxon>
        <taxon>Dikarya</taxon>
        <taxon>Ascomycota</taxon>
        <taxon>Pezizomycotina</taxon>
        <taxon>Pezizomycetes</taxon>
        <taxon>Pezizales</taxon>
        <taxon>Discinaceae</taxon>
        <taxon>Discina</taxon>
    </lineage>
</organism>
<evidence type="ECO:0000259" key="6">
    <source>
        <dbReference type="Pfam" id="PF01103"/>
    </source>
</evidence>
<dbReference type="Pfam" id="PF01103">
    <property type="entry name" value="Omp85"/>
    <property type="match status" value="1"/>
</dbReference>
<comment type="subcellular location">
    <subcellularLocation>
        <location evidence="1">Mitochondrion outer membrane</location>
        <topology evidence="1">Multi-pass membrane protein</topology>
    </subcellularLocation>
</comment>
<evidence type="ECO:0000313" key="7">
    <source>
        <dbReference type="EMBL" id="KAL0637597.1"/>
    </source>
</evidence>
<sequence length="508" mass="54102">MASSMSPEDDVFDRLKRNVDPKVVQAREDAVRGRVRAQYDRAQRTLAKLIDENSTLPVSISEIRIEGARHTRKGFLEKVVAPALSSRREGSYTLASALEELHGRTNVLHQFGIFHPSISIYLDNTAFSTPTKTDLRALLTVSEMSRFMLKTGTDLGSAEGTGYINGTYRNVFGGAESLNASASVGTRTRSAFDANFQSPIAANPDIIAEAGAYASSRSHKHLASYEEALKGGRLGVKWRSGGDVHEAGFAGVWRQVTGLSEDASVSVRADAGDSVKNALNYTFIRDRRDNPLVPRSGYLYKHSSELAGWAGLGGDVAFARTEIEAQGAAMIPGTSMSVTAGLRGGLLYPLSLGLGDTKTGPKPSRINDRFQLGGPTDVRGFREHGLGGKDGEDSVGGDVYLAGGASILFPLPRLSADKPLRIQAFVNGGRLVGLQGIGGTEAGSGVNVGVANAVRMMTRQLPSIAVGVGVMYAHPVARFELNFCLPIVARQGEGARKGLQFGVGMNYL</sequence>
<name>A0ABR3GNV2_9PEZI</name>
<evidence type="ECO:0000313" key="8">
    <source>
        <dbReference type="Proteomes" id="UP001447188"/>
    </source>
</evidence>
<evidence type="ECO:0000256" key="1">
    <source>
        <dbReference type="ARBA" id="ARBA00004374"/>
    </source>
</evidence>
<evidence type="ECO:0000256" key="2">
    <source>
        <dbReference type="ARBA" id="ARBA00010913"/>
    </source>
</evidence>
<keyword evidence="3" id="KW-1134">Transmembrane beta strand</keyword>